<dbReference type="Proteomes" id="UP000053237">
    <property type="component" value="Unassembled WGS sequence"/>
</dbReference>
<keyword evidence="7" id="KW-0106">Calcium</keyword>
<reference evidence="11 12" key="1">
    <citation type="submission" date="2012-05" db="EMBL/GenBank/DDBJ databases">
        <title>Recombination and specialization in a pathogen metapopulation.</title>
        <authorList>
            <person name="Gardiner A."/>
            <person name="Kemen E."/>
            <person name="Schultz-Larsen T."/>
            <person name="MacLean D."/>
            <person name="Van Oosterhout C."/>
            <person name="Jones J.D.G."/>
        </authorList>
    </citation>
    <scope>NUCLEOTIDE SEQUENCE [LARGE SCALE GENOMIC DNA]</scope>
    <source>
        <strain evidence="11 12">Ac Nc2</strain>
    </source>
</reference>
<dbReference type="PROSITE" id="PS50096">
    <property type="entry name" value="IQ"/>
    <property type="match status" value="4"/>
</dbReference>
<keyword evidence="5" id="KW-0964">Secreted</keyword>
<dbReference type="OrthoDB" id="168235at2759"/>
<dbReference type="InterPro" id="IPR004898">
    <property type="entry name" value="Pectate_lyase_PlyH/PlyE-like"/>
</dbReference>
<proteinExistence type="predicted"/>
<evidence type="ECO:0000256" key="3">
    <source>
        <dbReference type="ARBA" id="ARBA00004613"/>
    </source>
</evidence>
<evidence type="ECO:0000256" key="6">
    <source>
        <dbReference type="ARBA" id="ARBA00022729"/>
    </source>
</evidence>
<evidence type="ECO:0000259" key="10">
    <source>
        <dbReference type="PROSITE" id="PS01159"/>
    </source>
</evidence>
<dbReference type="PROSITE" id="PS01159">
    <property type="entry name" value="WW_DOMAIN_1"/>
    <property type="match status" value="1"/>
</dbReference>
<dbReference type="GO" id="GO:0030570">
    <property type="term" value="F:pectate lyase activity"/>
    <property type="evidence" value="ECO:0007669"/>
    <property type="project" value="UniProtKB-EC"/>
</dbReference>
<keyword evidence="6" id="KW-0732">Signal</keyword>
<dbReference type="InParanoid" id="A0A024FTD3"/>
<dbReference type="SMART" id="SM00015">
    <property type="entry name" value="IQ"/>
    <property type="match status" value="4"/>
</dbReference>
<dbReference type="PANTHER" id="PTHR33407:SF9">
    <property type="entry name" value="PECTATE LYASE F-RELATED"/>
    <property type="match status" value="1"/>
</dbReference>
<dbReference type="Pfam" id="PF00612">
    <property type="entry name" value="IQ"/>
    <property type="match status" value="2"/>
</dbReference>
<dbReference type="GO" id="GO:0005576">
    <property type="term" value="C:extracellular region"/>
    <property type="evidence" value="ECO:0007669"/>
    <property type="project" value="UniProtKB-SubCell"/>
</dbReference>
<dbReference type="Gene3D" id="1.20.5.190">
    <property type="match status" value="1"/>
</dbReference>
<dbReference type="GO" id="GO:0045490">
    <property type="term" value="P:pectin catabolic process"/>
    <property type="evidence" value="ECO:0007669"/>
    <property type="project" value="TreeGrafter"/>
</dbReference>
<evidence type="ECO:0000256" key="1">
    <source>
        <dbReference type="ARBA" id="ARBA00000695"/>
    </source>
</evidence>
<comment type="cofactor">
    <cofactor evidence="2">
        <name>Ca(2+)</name>
        <dbReference type="ChEBI" id="CHEBI:29108"/>
    </cofactor>
</comment>
<evidence type="ECO:0000256" key="9">
    <source>
        <dbReference type="ARBA" id="ARBA00039895"/>
    </source>
</evidence>
<organism evidence="11 12">
    <name type="scientific">Albugo candida</name>
    <dbReference type="NCBI Taxonomy" id="65357"/>
    <lineage>
        <taxon>Eukaryota</taxon>
        <taxon>Sar</taxon>
        <taxon>Stramenopiles</taxon>
        <taxon>Oomycota</taxon>
        <taxon>Peronosporomycetes</taxon>
        <taxon>Albuginales</taxon>
        <taxon>Albuginaceae</taxon>
        <taxon>Albugo</taxon>
    </lineage>
</organism>
<accession>A0A024FTD3</accession>
<evidence type="ECO:0000313" key="12">
    <source>
        <dbReference type="Proteomes" id="UP000053237"/>
    </source>
</evidence>
<evidence type="ECO:0000256" key="7">
    <source>
        <dbReference type="ARBA" id="ARBA00022837"/>
    </source>
</evidence>
<comment type="subcellular location">
    <subcellularLocation>
        <location evidence="3">Secreted</location>
    </subcellularLocation>
</comment>
<evidence type="ECO:0000256" key="2">
    <source>
        <dbReference type="ARBA" id="ARBA00001913"/>
    </source>
</evidence>
<evidence type="ECO:0000256" key="4">
    <source>
        <dbReference type="ARBA" id="ARBA00012272"/>
    </source>
</evidence>
<protein>
    <recommendedName>
        <fullName evidence="9">Probable pectate lyase F</fullName>
        <ecNumber evidence="4">4.2.2.2</ecNumber>
    </recommendedName>
</protein>
<name>A0A024FTD3_9STRA</name>
<dbReference type="InterPro" id="IPR001202">
    <property type="entry name" value="WW_dom"/>
</dbReference>
<evidence type="ECO:0000256" key="5">
    <source>
        <dbReference type="ARBA" id="ARBA00022525"/>
    </source>
</evidence>
<comment type="catalytic activity">
    <reaction evidence="1">
        <text>Eliminative cleavage of (1-&gt;4)-alpha-D-galacturonan to give oligosaccharides with 4-deoxy-alpha-D-galact-4-enuronosyl groups at their non-reducing ends.</text>
        <dbReference type="EC" id="4.2.2.2"/>
    </reaction>
</comment>
<dbReference type="EC" id="4.2.2.2" evidence="4"/>
<comment type="caution">
    <text evidence="11">The sequence shown here is derived from an EMBL/GenBank/DDBJ whole genome shotgun (WGS) entry which is preliminary data.</text>
</comment>
<feature type="domain" description="WW" evidence="10">
    <location>
        <begin position="739"/>
        <end position="764"/>
    </location>
</feature>
<dbReference type="EMBL" id="CAIX01000225">
    <property type="protein sequence ID" value="CCI10360.1"/>
    <property type="molecule type" value="Genomic_DNA"/>
</dbReference>
<dbReference type="PANTHER" id="PTHR33407">
    <property type="entry name" value="PECTATE LYASE F-RELATED"/>
    <property type="match status" value="1"/>
</dbReference>
<dbReference type="STRING" id="65357.A0A024FTD3"/>
<keyword evidence="8" id="KW-0456">Lyase</keyword>
<evidence type="ECO:0000313" key="11">
    <source>
        <dbReference type="EMBL" id="CCI10360.1"/>
    </source>
</evidence>
<sequence>MAVVLQASFRGMRTRKILRINEKKEYAVKETMLLVLRHTSRRAMLHWEWTRNGAVYLIQTRLVKPFLTRRHHQRQREEKKVQKAISLLSRPLRRWVQISLANIRDAYSLHVYTALRKSDPSDFVRLPRSECEYLFLDLGRIALSKHWRVLHVQSTLLRRLHFEGLKHKVSDRLCTVYKQDKIDAEEWEAITLIVFLGAVRIQSNFRGWVQRLKYETSRMRKRKLARIDRQKRIQRLTNQIGSSATPYDIVRWELRDLRTGVEAARKIQRFFREYKAQIQARICAWKQMAISIEDKILRQRCSAMLIQANVRYFQARKTVKLLRAERMLRKKMRQWYYRKRKRIAIAIGRITRWTTWIIKWKQLRKDLHQRRVKDDAISRLQRWAHHRVSRILSFSSLALRDVDTFKPHLHSAIDSPILLSLARIQAERKLYCQQSLGICQEKVMNQLIIDPIIRSQNSSRRAFKKPFQIMNELELFMCKHRSFLLGDGLGPLPALTIDRSEGPSFPIIAMVFYYIAGNKDPTSWPGAQMPEYATPNTYQTERIDGTRLMTFLKKFHRVRSNTKKLKNSEAINAERALFSIPELDHAVTTLTGNTPNIDVHLFYEIICMLVEDNPSIKNQTVRSGTNHKSRIQCVRPYKGKEACVVAFFKIHLLHLPELSVFRHALNHYVTQYLESTAVRTIVSAFRRLRTKHRIANLRKLRQFLAHEKILASKAIILQKIARMFLARCVYKRKIQKLYWKYYDAQMDVSFWQNPITGYETWQKPGALGDEDVDREIIPGACRDEKLHMTCQSFNNETDTLNSCKKKPSLFCYTCRICICSNCCQKMHEGWEEGEKLKESFHSFTTKVPTWHDIDRIVFCSICTLLAATRQCVDCFDEELKESKRSSSRRGDGRRGSAHLSLYCDYCFRFIHRRGALQTHQFCYLSPFCDVCLNWDESQEQESSKSDELCCRIHTNKSLTNSVHSLRFANQTFAESSTQDSTCSAASAQYVCTTCDNLKICTKCAKSKHPKELCGSLERLYPCTRREMNVTIQHRTRIDEAKRVNAILEQKQRNSAKLIEQQRSQSAARTIYHFLKNSTQIALARQIRRKKQLAKDSLCRQKRIDAKIERHILYQLQHFFGVARPFPSDSRILQALRHLNAYQRHRLMIRARKFGLLVEEYILHGIPLPGVVSCSVTQASSSVWLQTSEDLRGWVLPRQTLRLRPIYAAQKKDCPSAQDIVFKPAVLGRTWSKDQEAQDLLVCIDAKRKIHEKRIPIMNSIVPFDYDGKKWIHSDELKDHAVQQEIVCHAFLVEFSLHSERHVWLAPVL</sequence>
<keyword evidence="12" id="KW-1185">Reference proteome</keyword>
<gene>
    <name evidence="11" type="ORF">BN9_095360</name>
</gene>
<evidence type="ECO:0000256" key="8">
    <source>
        <dbReference type="ARBA" id="ARBA00023239"/>
    </source>
</evidence>
<dbReference type="InterPro" id="IPR000048">
    <property type="entry name" value="IQ_motif_EF-hand-BS"/>
</dbReference>